<proteinExistence type="predicted"/>
<sequence length="239" mass="25535">MVREPSSALSEPTPSDPIPDLAENVIGASQYISVSYWTGRAFDLALGFNPGEWVSEQFSGDWEVVQQAGIALGNLKKFNAEFAQEINDAMQDVSHDWEGVAADQARTYFEDLAKTVKEQQETLDGLSQQFDQMATGMYETAKAIKGFLDMLLDYAIAMGLELAAAALNGWNVVGSVAAGAAFAATLTKAMGVAGQALQAHTVAWNSVQATVGVVAGYASALKDIEKHVLPENDYDHPGV</sequence>
<dbReference type="EMBL" id="FNJR01000016">
    <property type="protein sequence ID" value="SDP94513.1"/>
    <property type="molecule type" value="Genomic_DNA"/>
</dbReference>
<evidence type="ECO:0000313" key="1">
    <source>
        <dbReference type="EMBL" id="SDP94513.1"/>
    </source>
</evidence>
<keyword evidence="2" id="KW-1185">Reference proteome</keyword>
<dbReference type="AlphaFoldDB" id="A0A1H0WUX3"/>
<dbReference type="OrthoDB" id="3692598at2"/>
<reference evidence="2" key="1">
    <citation type="submission" date="2016-10" db="EMBL/GenBank/DDBJ databases">
        <authorList>
            <person name="Varghese N."/>
            <person name="Submissions S."/>
        </authorList>
    </citation>
    <scope>NUCLEOTIDE SEQUENCE [LARGE SCALE GENOMIC DNA]</scope>
    <source>
        <strain evidence="2">DSM 46732</strain>
    </source>
</reference>
<accession>A0A1H0WUX3</accession>
<dbReference type="SUPFAM" id="SSF140453">
    <property type="entry name" value="EsxAB dimer-like"/>
    <property type="match status" value="1"/>
</dbReference>
<dbReference type="STRING" id="405564.SAMN04487905_11629"/>
<dbReference type="InterPro" id="IPR036689">
    <property type="entry name" value="ESAT-6-like_sf"/>
</dbReference>
<dbReference type="RefSeq" id="WP_092604296.1">
    <property type="nucleotide sequence ID" value="NZ_FNJR01000016.1"/>
</dbReference>
<gene>
    <name evidence="1" type="ORF">SAMN04487905_11629</name>
</gene>
<organism evidence="1 2">
    <name type="scientific">Actinopolyspora xinjiangensis</name>
    <dbReference type="NCBI Taxonomy" id="405564"/>
    <lineage>
        <taxon>Bacteria</taxon>
        <taxon>Bacillati</taxon>
        <taxon>Actinomycetota</taxon>
        <taxon>Actinomycetes</taxon>
        <taxon>Actinopolysporales</taxon>
        <taxon>Actinopolysporaceae</taxon>
        <taxon>Actinopolyspora</taxon>
    </lineage>
</organism>
<evidence type="ECO:0008006" key="3">
    <source>
        <dbReference type="Google" id="ProtNLM"/>
    </source>
</evidence>
<dbReference type="Proteomes" id="UP000199497">
    <property type="component" value="Unassembled WGS sequence"/>
</dbReference>
<name>A0A1H0WUX3_9ACTN</name>
<evidence type="ECO:0000313" key="2">
    <source>
        <dbReference type="Proteomes" id="UP000199497"/>
    </source>
</evidence>
<dbReference type="Gene3D" id="1.10.287.1060">
    <property type="entry name" value="ESAT-6-like"/>
    <property type="match status" value="1"/>
</dbReference>
<protein>
    <recommendedName>
        <fullName evidence="3">Proteins of 100 residues with WXG</fullName>
    </recommendedName>
</protein>